<reference evidence="3" key="1">
    <citation type="submission" date="2019-08" db="EMBL/GenBank/DDBJ databases">
        <authorList>
            <person name="Kucharzyk K."/>
            <person name="Murdoch R.W."/>
            <person name="Higgins S."/>
            <person name="Loffler F."/>
        </authorList>
    </citation>
    <scope>NUCLEOTIDE SEQUENCE</scope>
</reference>
<keyword evidence="2" id="KW-0378">Hydrolase</keyword>
<evidence type="ECO:0008006" key="4">
    <source>
        <dbReference type="Google" id="ProtNLM"/>
    </source>
</evidence>
<evidence type="ECO:0000256" key="1">
    <source>
        <dbReference type="ARBA" id="ARBA00022723"/>
    </source>
</evidence>
<keyword evidence="1" id="KW-0479">Metal-binding</keyword>
<accession>A0A645IRF3</accession>
<sequence length="130" mass="14277">MRLFGIDDGLGGKAKQKKQLLAAAAERRDDEFSILAIHVPNDVESYLPYGFDLMLSGHTHGGQIILPRVLNGLYAPGQGLLPKYGGGRYDFEGQTLIISRGLARKPIWLPRVFNPPELVLVDLKPAESLP</sequence>
<protein>
    <recommendedName>
        <fullName evidence="4">Calcineurin-like phosphoesterase domain-containing protein</fullName>
    </recommendedName>
</protein>
<dbReference type="GO" id="GO:0016020">
    <property type="term" value="C:membrane"/>
    <property type="evidence" value="ECO:0007669"/>
    <property type="project" value="GOC"/>
</dbReference>
<dbReference type="PANTHER" id="PTHR31302">
    <property type="entry name" value="TRANSMEMBRANE PROTEIN WITH METALLOPHOSPHOESTERASE DOMAIN-RELATED"/>
    <property type="match status" value="1"/>
</dbReference>
<evidence type="ECO:0000256" key="2">
    <source>
        <dbReference type="ARBA" id="ARBA00022801"/>
    </source>
</evidence>
<dbReference type="GO" id="GO:0009245">
    <property type="term" value="P:lipid A biosynthetic process"/>
    <property type="evidence" value="ECO:0007669"/>
    <property type="project" value="TreeGrafter"/>
</dbReference>
<dbReference type="GO" id="GO:0046872">
    <property type="term" value="F:metal ion binding"/>
    <property type="evidence" value="ECO:0007669"/>
    <property type="project" value="UniProtKB-KW"/>
</dbReference>
<dbReference type="AlphaFoldDB" id="A0A645IRF3"/>
<evidence type="ECO:0000313" key="3">
    <source>
        <dbReference type="EMBL" id="MPN49853.1"/>
    </source>
</evidence>
<comment type="caution">
    <text evidence="3">The sequence shown here is derived from an EMBL/GenBank/DDBJ whole genome shotgun (WGS) entry which is preliminary data.</text>
</comment>
<gene>
    <name evidence="3" type="ORF">SDC9_197477</name>
</gene>
<proteinExistence type="predicted"/>
<dbReference type="GO" id="GO:0008758">
    <property type="term" value="F:UDP-2,3-diacylglucosamine hydrolase activity"/>
    <property type="evidence" value="ECO:0007669"/>
    <property type="project" value="TreeGrafter"/>
</dbReference>
<dbReference type="InterPro" id="IPR029052">
    <property type="entry name" value="Metallo-depent_PP-like"/>
</dbReference>
<dbReference type="EMBL" id="VSSQ01113484">
    <property type="protein sequence ID" value="MPN49853.1"/>
    <property type="molecule type" value="Genomic_DNA"/>
</dbReference>
<dbReference type="PANTHER" id="PTHR31302:SF31">
    <property type="entry name" value="PHOSPHODIESTERASE YAEI"/>
    <property type="match status" value="1"/>
</dbReference>
<dbReference type="InterPro" id="IPR051158">
    <property type="entry name" value="Metallophosphoesterase_sf"/>
</dbReference>
<organism evidence="3">
    <name type="scientific">bioreactor metagenome</name>
    <dbReference type="NCBI Taxonomy" id="1076179"/>
    <lineage>
        <taxon>unclassified sequences</taxon>
        <taxon>metagenomes</taxon>
        <taxon>ecological metagenomes</taxon>
    </lineage>
</organism>
<dbReference type="SUPFAM" id="SSF56300">
    <property type="entry name" value="Metallo-dependent phosphatases"/>
    <property type="match status" value="1"/>
</dbReference>
<name>A0A645IRF3_9ZZZZ</name>